<evidence type="ECO:0000313" key="5">
    <source>
        <dbReference type="EMBL" id="TWT88531.1"/>
    </source>
</evidence>
<keyword evidence="6" id="KW-1185">Reference proteome</keyword>
<dbReference type="InterPro" id="IPR024079">
    <property type="entry name" value="MetalloPept_cat_dom_sf"/>
</dbReference>
<evidence type="ECO:0000256" key="2">
    <source>
        <dbReference type="SAM" id="SignalP"/>
    </source>
</evidence>
<feature type="chain" id="PRO_5023141465" description="DUF5117 domain-containing protein" evidence="2">
    <location>
        <begin position="27"/>
        <end position="944"/>
    </location>
</feature>
<name>A0A5C5ZP34_9BACT</name>
<feature type="domain" description="EcxA zinc-binding" evidence="3">
    <location>
        <begin position="497"/>
        <end position="817"/>
    </location>
</feature>
<dbReference type="InterPro" id="IPR034032">
    <property type="entry name" value="Zn_MMP-like_bac"/>
</dbReference>
<organism evidence="5 6">
    <name type="scientific">Pseudobythopirellula maris</name>
    <dbReference type="NCBI Taxonomy" id="2527991"/>
    <lineage>
        <taxon>Bacteria</taxon>
        <taxon>Pseudomonadati</taxon>
        <taxon>Planctomycetota</taxon>
        <taxon>Planctomycetia</taxon>
        <taxon>Pirellulales</taxon>
        <taxon>Lacipirellulaceae</taxon>
        <taxon>Pseudobythopirellula</taxon>
    </lineage>
</organism>
<feature type="region of interest" description="Disordered" evidence="1">
    <location>
        <begin position="23"/>
        <end position="81"/>
    </location>
</feature>
<reference evidence="5 6" key="1">
    <citation type="submission" date="2019-02" db="EMBL/GenBank/DDBJ databases">
        <title>Deep-cultivation of Planctomycetes and their phenomic and genomic characterization uncovers novel biology.</title>
        <authorList>
            <person name="Wiegand S."/>
            <person name="Jogler M."/>
            <person name="Boedeker C."/>
            <person name="Pinto D."/>
            <person name="Vollmers J."/>
            <person name="Rivas-Marin E."/>
            <person name="Kohn T."/>
            <person name="Peeters S.H."/>
            <person name="Heuer A."/>
            <person name="Rast P."/>
            <person name="Oberbeckmann S."/>
            <person name="Bunk B."/>
            <person name="Jeske O."/>
            <person name="Meyerdierks A."/>
            <person name="Storesund J.E."/>
            <person name="Kallscheuer N."/>
            <person name="Luecker S."/>
            <person name="Lage O.M."/>
            <person name="Pohl T."/>
            <person name="Merkel B.J."/>
            <person name="Hornburger P."/>
            <person name="Mueller R.-W."/>
            <person name="Bruemmer F."/>
            <person name="Labrenz M."/>
            <person name="Spormann A.M."/>
            <person name="Op Den Camp H."/>
            <person name="Overmann J."/>
            <person name="Amann R."/>
            <person name="Jetten M.S.M."/>
            <person name="Mascher T."/>
            <person name="Medema M.H."/>
            <person name="Devos D.P."/>
            <person name="Kaster A.-K."/>
            <person name="Ovreas L."/>
            <person name="Rohde M."/>
            <person name="Galperin M.Y."/>
            <person name="Jogler C."/>
        </authorList>
    </citation>
    <scope>NUCLEOTIDE SEQUENCE [LARGE SCALE GENOMIC DNA]</scope>
    <source>
        <strain evidence="5 6">Mal64</strain>
    </source>
</reference>
<dbReference type="CDD" id="cd04276">
    <property type="entry name" value="ZnMc_MMP_like_2"/>
    <property type="match status" value="1"/>
</dbReference>
<protein>
    <recommendedName>
        <fullName evidence="7">DUF5117 domain-containing protein</fullName>
    </recommendedName>
</protein>
<feature type="compositionally biased region" description="Low complexity" evidence="1">
    <location>
        <begin position="39"/>
        <end position="56"/>
    </location>
</feature>
<gene>
    <name evidence="5" type="ORF">Mal64_20140</name>
</gene>
<keyword evidence="2" id="KW-0732">Signal</keyword>
<dbReference type="SUPFAM" id="SSF55486">
    <property type="entry name" value="Metalloproteases ('zincins'), catalytic domain"/>
    <property type="match status" value="1"/>
</dbReference>
<dbReference type="PANTHER" id="PTHR38478:SF1">
    <property type="entry name" value="ZINC DEPENDENT METALLOPROTEASE DOMAIN LIPOPROTEIN"/>
    <property type="match status" value="1"/>
</dbReference>
<dbReference type="Proteomes" id="UP000315440">
    <property type="component" value="Unassembled WGS sequence"/>
</dbReference>
<feature type="signal peptide" evidence="2">
    <location>
        <begin position="1"/>
        <end position="26"/>
    </location>
</feature>
<dbReference type="Pfam" id="PF17148">
    <property type="entry name" value="DUF5117"/>
    <property type="match status" value="1"/>
</dbReference>
<dbReference type="EMBL" id="SJPQ01000002">
    <property type="protein sequence ID" value="TWT88531.1"/>
    <property type="molecule type" value="Genomic_DNA"/>
</dbReference>
<accession>A0A5C5ZP34</accession>
<dbReference type="Gene3D" id="3.40.390.10">
    <property type="entry name" value="Collagenase (Catalytic Domain)"/>
    <property type="match status" value="1"/>
</dbReference>
<dbReference type="Pfam" id="PF16313">
    <property type="entry name" value="DUF4953"/>
    <property type="match status" value="1"/>
</dbReference>
<evidence type="ECO:0000256" key="1">
    <source>
        <dbReference type="SAM" id="MobiDB-lite"/>
    </source>
</evidence>
<comment type="caution">
    <text evidence="5">The sequence shown here is derived from an EMBL/GenBank/DDBJ whole genome shotgun (WGS) entry which is preliminary data.</text>
</comment>
<dbReference type="InterPro" id="IPR032534">
    <property type="entry name" value="EcxA_zinc-bd"/>
</dbReference>
<evidence type="ECO:0000259" key="3">
    <source>
        <dbReference type="Pfam" id="PF16313"/>
    </source>
</evidence>
<dbReference type="AlphaFoldDB" id="A0A5C5ZP34"/>
<sequence precursor="true">MRLASLAAAIAIVFSLSAMPAAPAWADEPAAEEGSEPQASASNADEAAEGEASADAGDSKESGKSAAKKPAEPPKFPPASKVLKDTKEIDGLIKLHKSDDHVFAELQPSDLNKDYIVLITIARGMGQTPLVGGFSWNFGDDWVWQFRKVGDRILIVRRNVRFKAKKGSPSEQAVKLAYTDSVLYSLPIKSRKGSSYIVDLTPVFFSDLPQISQVLSGFNFSTTKSTWSEVEGFPKNVELEVAATYTSGGYRSFDSVPDSRGVTLNVHYSISRLPTNGYKPRLADDRIGYFVTALKDYSKPEDEDRFVRYVNRWNLEKADPSADVSTPKEPIKFWLDKTIPFKYRKPIRDGITEWNKAFEKAGFYDAINVEQQPNDATWDPGDIRYNTFQWITSGAGFAMGPSRVNPTTGEILDADIIFDADFLQFWKQTHEFFTPKGIEVLTGGPIELGAHREQQRKLPQHLQHGHTGRCSCNLLGGVSQQLAFATAVAATSKRGEEELEKLILQGLKEVTMHEVGHTLGLRHNFKASTLYSIEEMQDEEKVKETGLTASVMDYAPVMLLPESMKQPVYYSQTIGPYDYWAIEYGYKTLKSEEKELKKIAARSGEKGLAFSTDGDTRGIDPDPHSRRFDLSSNLVEYARSQAELVAETMPKIVDELVEEGEGYERARQAFGVLITTHFRVMFDAARYVGGVGVSRSHKGDKDATAPFVPVDAERQREAVELVAEQVFSDKPFDVPASLYNHLAPTNWDHWGTQEIDRPDYPTHKVILLWQQRVLDQLTASLTLERLHDSELKTPADEDAYTSAELFKTLTGAIFSEVGDFEADDSQEFTNRKPFVSGFRRNLQRAYLERLTSIALGRRYISYFSRRDGWIDPAPQDCQTLVFLELKELKRSIDTLLEDEPELDRYSLAHLTETSSRIGKVLEAETLNLPLRSRYIEESSTFGRE</sequence>
<dbReference type="OrthoDB" id="9776599at2"/>
<proteinExistence type="predicted"/>
<dbReference type="GO" id="GO:0008237">
    <property type="term" value="F:metallopeptidase activity"/>
    <property type="evidence" value="ECO:0007669"/>
    <property type="project" value="InterPro"/>
</dbReference>
<dbReference type="PANTHER" id="PTHR38478">
    <property type="entry name" value="PEPTIDASE M1A AND M12B"/>
    <property type="match status" value="1"/>
</dbReference>
<evidence type="ECO:0000259" key="4">
    <source>
        <dbReference type="Pfam" id="PF17148"/>
    </source>
</evidence>
<dbReference type="InterPro" id="IPR033413">
    <property type="entry name" value="DUF5117"/>
</dbReference>
<evidence type="ECO:0000313" key="6">
    <source>
        <dbReference type="Proteomes" id="UP000315440"/>
    </source>
</evidence>
<feature type="domain" description="DUF5117" evidence="4">
    <location>
        <begin position="142"/>
        <end position="317"/>
    </location>
</feature>
<evidence type="ECO:0008006" key="7">
    <source>
        <dbReference type="Google" id="ProtNLM"/>
    </source>
</evidence>